<dbReference type="InterPro" id="IPR002586">
    <property type="entry name" value="CobQ/CobB/MinD/ParA_Nub-bd_dom"/>
</dbReference>
<dbReference type="Proteomes" id="UP000193387">
    <property type="component" value="Unassembled WGS sequence"/>
</dbReference>
<reference evidence="7 8" key="1">
    <citation type="submission" date="2016-01" db="EMBL/GenBank/DDBJ databases">
        <title>The new phylogeny of the genus Mycobacterium.</title>
        <authorList>
            <person name="Tarcisio F."/>
            <person name="Conor M."/>
            <person name="Antonella G."/>
            <person name="Elisabetta G."/>
            <person name="Giulia F.S."/>
            <person name="Sara T."/>
            <person name="Anna F."/>
            <person name="Clotilde B."/>
            <person name="Roberto B."/>
            <person name="Veronica D.S."/>
            <person name="Fabio R."/>
            <person name="Monica P."/>
            <person name="Olivier J."/>
            <person name="Enrico T."/>
            <person name="Nicola S."/>
        </authorList>
    </citation>
    <scope>NUCLEOTIDE SEQUENCE [LARGE SCALE GENOMIC DNA]</scope>
    <source>
        <strain evidence="7 8">DSM 44616</strain>
    </source>
</reference>
<comment type="caution">
    <text evidence="7">The sequence shown here is derived from an EMBL/GenBank/DDBJ whole genome shotgun (WGS) entry which is preliminary data.</text>
</comment>
<dbReference type="InterPro" id="IPR004459">
    <property type="entry name" value="CobQ_synth"/>
</dbReference>
<keyword evidence="8" id="KW-1185">Reference proteome</keyword>
<dbReference type="GO" id="GO:0009236">
    <property type="term" value="P:cobalamin biosynthetic process"/>
    <property type="evidence" value="ECO:0007669"/>
    <property type="project" value="UniProtKB-UniRule"/>
</dbReference>
<name>A0AAJ3NPX5_9MYCO</name>
<dbReference type="PROSITE" id="PS51274">
    <property type="entry name" value="GATASE_COBBQ"/>
    <property type="match status" value="1"/>
</dbReference>
<dbReference type="SUPFAM" id="SSF52317">
    <property type="entry name" value="Class I glutamine amidotransferase-like"/>
    <property type="match status" value="1"/>
</dbReference>
<organism evidence="7 8">
    <name type="scientific">Mycobacterium saskatchewanense</name>
    <dbReference type="NCBI Taxonomy" id="220927"/>
    <lineage>
        <taxon>Bacteria</taxon>
        <taxon>Bacillati</taxon>
        <taxon>Actinomycetota</taxon>
        <taxon>Actinomycetes</taxon>
        <taxon>Mycobacteriales</taxon>
        <taxon>Mycobacteriaceae</taxon>
        <taxon>Mycobacterium</taxon>
        <taxon>Mycobacterium simiae complex</taxon>
    </lineage>
</organism>
<feature type="domain" description="CobB/CobQ-like glutamine amidotransferase" evidence="6">
    <location>
        <begin position="259"/>
        <end position="429"/>
    </location>
</feature>
<keyword evidence="2 4" id="KW-0169">Cobalamin biosynthesis</keyword>
<dbReference type="InterPro" id="IPR011698">
    <property type="entry name" value="GATase_3"/>
</dbReference>
<accession>A0AAJ3NPX5</accession>
<evidence type="ECO:0000313" key="7">
    <source>
        <dbReference type="EMBL" id="ORW71053.1"/>
    </source>
</evidence>
<dbReference type="InterPro" id="IPR027417">
    <property type="entry name" value="P-loop_NTPase"/>
</dbReference>
<dbReference type="AlphaFoldDB" id="A0AAJ3NPX5"/>
<feature type="active site" description="Nucleophile" evidence="4">
    <location>
        <position position="338"/>
    </location>
</feature>
<dbReference type="PROSITE" id="PS51273">
    <property type="entry name" value="GATASE_TYPE_1"/>
    <property type="match status" value="1"/>
</dbReference>
<evidence type="ECO:0000259" key="6">
    <source>
        <dbReference type="Pfam" id="PF07685"/>
    </source>
</evidence>
<proteinExistence type="inferred from homology"/>
<dbReference type="InterPro" id="IPR033949">
    <property type="entry name" value="CobQ_GATase1"/>
</dbReference>
<evidence type="ECO:0000259" key="5">
    <source>
        <dbReference type="Pfam" id="PF01656"/>
    </source>
</evidence>
<dbReference type="NCBIfam" id="TIGR00313">
    <property type="entry name" value="cobQ"/>
    <property type="match status" value="1"/>
</dbReference>
<dbReference type="Pfam" id="PF07685">
    <property type="entry name" value="GATase_3"/>
    <property type="match status" value="1"/>
</dbReference>
<dbReference type="Gene3D" id="3.40.50.880">
    <property type="match status" value="1"/>
</dbReference>
<dbReference type="EMBL" id="LQPR01000035">
    <property type="protein sequence ID" value="ORW71053.1"/>
    <property type="molecule type" value="Genomic_DNA"/>
</dbReference>
<dbReference type="InterPro" id="IPR029062">
    <property type="entry name" value="Class_I_gatase-like"/>
</dbReference>
<dbReference type="PANTHER" id="PTHR21343:SF1">
    <property type="entry name" value="COBYRIC ACID SYNTHASE"/>
    <property type="match status" value="1"/>
</dbReference>
<dbReference type="GO" id="GO:0015420">
    <property type="term" value="F:ABC-type vitamin B12 transporter activity"/>
    <property type="evidence" value="ECO:0007669"/>
    <property type="project" value="UniProtKB-UniRule"/>
</dbReference>
<evidence type="ECO:0000313" key="8">
    <source>
        <dbReference type="Proteomes" id="UP000193387"/>
    </source>
</evidence>
<sequence>MSGALLVAGTSSDAGKSVVVAGLCRLLARGGARVAPFKAQNMSNNSVVTVEGGEIGRAQAIQARAAGLEPSVRFNPILLKPGSDRASQLVIRGCVAESVTAADYVRHRDRLAGIVADDLARLREEFDAVVCEGAGSPAEINLRATDLANMGLARAANLPVLLVGDIDRGGLLAHLFGTVAVLDPEDQALIAGFVVNKFRGDPALLAPGLDQLGVMTGRPTYGVLPYADELWLDAEDSLSVVPRRVVGTPAPPRGSEWLRVAAVRLPRISNSTDVEALACEPGVLVRWVTDPADLADADLIVLPGSKATVVDLEWLHERGLAGAIARHARADRPVLGICGGFQMLCRRIDDPVESGREEVAGLGLLDADIAFRAVKTLRRWQRPLTGYEIHHGQVARCDEETWFVADSEPQGVARGAVFGTHWHGLLDNDVFRRGWLTRVAAAAGRRGFVVAPDTDVAVRRDAQLDVIADLLASHLDLDAVLGLLDGPPPQRPRLSTSLHH</sequence>
<protein>
    <recommendedName>
        <fullName evidence="4">Cobyric acid synthase</fullName>
    </recommendedName>
</protein>
<dbReference type="HAMAP" id="MF_00028">
    <property type="entry name" value="CobQ"/>
    <property type="match status" value="1"/>
</dbReference>
<gene>
    <name evidence="4" type="primary">cobQ</name>
    <name evidence="7" type="ORF">AWC23_15550</name>
</gene>
<dbReference type="RefSeq" id="WP_085256274.1">
    <property type="nucleotide sequence ID" value="NZ_AP022573.1"/>
</dbReference>
<evidence type="ECO:0000256" key="1">
    <source>
        <dbReference type="ARBA" id="ARBA00004953"/>
    </source>
</evidence>
<feature type="active site" evidence="4">
    <location>
        <position position="423"/>
    </location>
</feature>
<comment type="function">
    <text evidence="4">Catalyzes amidations at positions B, D, E, and G on adenosylcobyrinic A,C-diamide. NH(2) groups are provided by glutamine, and one molecule of ATP is hydrogenolyzed for each amidation.</text>
</comment>
<dbReference type="Gene3D" id="3.40.50.300">
    <property type="entry name" value="P-loop containing nucleotide triphosphate hydrolases"/>
    <property type="match status" value="1"/>
</dbReference>
<evidence type="ECO:0000256" key="3">
    <source>
        <dbReference type="ARBA" id="ARBA00022962"/>
    </source>
</evidence>
<feature type="domain" description="CobQ/CobB/MinD/ParA nucleotide binding" evidence="5">
    <location>
        <begin position="6"/>
        <end position="232"/>
    </location>
</feature>
<dbReference type="PANTHER" id="PTHR21343">
    <property type="entry name" value="DETHIOBIOTIN SYNTHETASE"/>
    <property type="match status" value="1"/>
</dbReference>
<comment type="pathway">
    <text evidence="1 4">Cofactor biosynthesis; adenosylcobalamin biosynthesis.</text>
</comment>
<evidence type="ECO:0000256" key="4">
    <source>
        <dbReference type="HAMAP-Rule" id="MF_00028"/>
    </source>
</evidence>
<dbReference type="CDD" id="cd01750">
    <property type="entry name" value="GATase1_CobQ"/>
    <property type="match status" value="1"/>
</dbReference>
<evidence type="ECO:0000256" key="2">
    <source>
        <dbReference type="ARBA" id="ARBA00022573"/>
    </source>
</evidence>
<dbReference type="SUPFAM" id="SSF52540">
    <property type="entry name" value="P-loop containing nucleoside triphosphate hydrolases"/>
    <property type="match status" value="1"/>
</dbReference>
<dbReference type="GO" id="GO:0003824">
    <property type="term" value="F:catalytic activity"/>
    <property type="evidence" value="ECO:0007669"/>
    <property type="project" value="InterPro"/>
</dbReference>
<dbReference type="Pfam" id="PF01656">
    <property type="entry name" value="CbiA"/>
    <property type="match status" value="1"/>
</dbReference>
<keyword evidence="3 4" id="KW-0315">Glutamine amidotransferase</keyword>
<comment type="similarity">
    <text evidence="4">Belongs to the CobB/CobQ family. CobQ subfamily.</text>
</comment>
<dbReference type="NCBIfam" id="NF001989">
    <property type="entry name" value="PRK00784.1"/>
    <property type="match status" value="1"/>
</dbReference>